<keyword evidence="3" id="KW-0234">DNA repair</keyword>
<organism evidence="5 6">
    <name type="scientific">Phaeocystidibacter marisrubri</name>
    <dbReference type="NCBI Taxonomy" id="1577780"/>
    <lineage>
        <taxon>Bacteria</taxon>
        <taxon>Pseudomonadati</taxon>
        <taxon>Bacteroidota</taxon>
        <taxon>Flavobacteriia</taxon>
        <taxon>Flavobacteriales</taxon>
        <taxon>Phaeocystidibacteraceae</taxon>
        <taxon>Phaeocystidibacter</taxon>
    </lineage>
</organism>
<comment type="caution">
    <text evidence="5">The sequence shown here is derived from an EMBL/GenBank/DDBJ whole genome shotgun (WGS) entry which is preliminary data.</text>
</comment>
<dbReference type="PANTHER" id="PTHR33991:SF1">
    <property type="entry name" value="DNA REPAIR PROTEIN RECO"/>
    <property type="match status" value="1"/>
</dbReference>
<dbReference type="GO" id="GO:0006310">
    <property type="term" value="P:DNA recombination"/>
    <property type="evidence" value="ECO:0007669"/>
    <property type="project" value="UniProtKB-KW"/>
</dbReference>
<dbReference type="PANTHER" id="PTHR33991">
    <property type="entry name" value="DNA REPAIR PROTEIN RECO"/>
    <property type="match status" value="1"/>
</dbReference>
<protein>
    <recommendedName>
        <fullName evidence="4">DNA replication/recombination mediator RecO N-terminal domain-containing protein</fullName>
    </recommendedName>
</protein>
<proteinExistence type="predicted"/>
<evidence type="ECO:0000313" key="5">
    <source>
        <dbReference type="EMBL" id="KAB2816390.1"/>
    </source>
</evidence>
<dbReference type="EMBL" id="WBVQ01000002">
    <property type="protein sequence ID" value="KAB2816390.1"/>
    <property type="molecule type" value="Genomic_DNA"/>
</dbReference>
<dbReference type="InterPro" id="IPR022572">
    <property type="entry name" value="DNA_rep/recomb_RecO_N"/>
</dbReference>
<reference evidence="5 6" key="1">
    <citation type="submission" date="2019-10" db="EMBL/GenBank/DDBJ databases">
        <title>Genome sequence of Phaeocystidibacter marisrubri JCM30614 (type strain).</title>
        <authorList>
            <person name="Bowman J.P."/>
        </authorList>
    </citation>
    <scope>NUCLEOTIDE SEQUENCE [LARGE SCALE GENOMIC DNA]</scope>
    <source>
        <strain evidence="5 6">JCM 30614</strain>
    </source>
</reference>
<keyword evidence="2" id="KW-0233">DNA recombination</keyword>
<evidence type="ECO:0000259" key="4">
    <source>
        <dbReference type="Pfam" id="PF11967"/>
    </source>
</evidence>
<dbReference type="InterPro" id="IPR012340">
    <property type="entry name" value="NA-bd_OB-fold"/>
</dbReference>
<accession>A0A6L3ZF98</accession>
<gene>
    <name evidence="5" type="ORF">F8C82_11960</name>
</gene>
<keyword evidence="1" id="KW-0227">DNA damage</keyword>
<dbReference type="OrthoDB" id="9789152at2"/>
<evidence type="ECO:0000256" key="1">
    <source>
        <dbReference type="ARBA" id="ARBA00022763"/>
    </source>
</evidence>
<evidence type="ECO:0000256" key="3">
    <source>
        <dbReference type="ARBA" id="ARBA00023204"/>
    </source>
</evidence>
<dbReference type="Gene3D" id="2.40.50.140">
    <property type="entry name" value="Nucleic acid-binding proteins"/>
    <property type="match status" value="1"/>
</dbReference>
<dbReference type="GO" id="GO:0006302">
    <property type="term" value="P:double-strand break repair"/>
    <property type="evidence" value="ECO:0007669"/>
    <property type="project" value="TreeGrafter"/>
</dbReference>
<dbReference type="Proteomes" id="UP000484164">
    <property type="component" value="Unassembled WGS sequence"/>
</dbReference>
<evidence type="ECO:0000313" key="6">
    <source>
        <dbReference type="Proteomes" id="UP000484164"/>
    </source>
</evidence>
<dbReference type="RefSeq" id="WP_151693817.1">
    <property type="nucleotide sequence ID" value="NZ_BMGX01000001.1"/>
</dbReference>
<dbReference type="AlphaFoldDB" id="A0A6L3ZF98"/>
<dbReference type="Pfam" id="PF11967">
    <property type="entry name" value="RecO_N"/>
    <property type="match status" value="1"/>
</dbReference>
<dbReference type="SUPFAM" id="SSF57863">
    <property type="entry name" value="ArfGap/RecO-like zinc finger"/>
    <property type="match status" value="1"/>
</dbReference>
<dbReference type="GO" id="GO:0043590">
    <property type="term" value="C:bacterial nucleoid"/>
    <property type="evidence" value="ECO:0007669"/>
    <property type="project" value="TreeGrafter"/>
</dbReference>
<evidence type="ECO:0000256" key="2">
    <source>
        <dbReference type="ARBA" id="ARBA00023172"/>
    </source>
</evidence>
<dbReference type="Pfam" id="PF02565">
    <property type="entry name" value="RecO_C"/>
    <property type="match status" value="1"/>
</dbReference>
<keyword evidence="6" id="KW-1185">Reference proteome</keyword>
<dbReference type="InterPro" id="IPR037278">
    <property type="entry name" value="ARFGAP/RecO"/>
</dbReference>
<name>A0A6L3ZF98_9FLAO</name>
<sequence length="237" mass="26884">MTEEKTAALVLGVIKYGDHGNVVRLFTPHFGMRAFMVNSLRSKKGGQFRPSMTLPLTAVEVVMNPRVKGSLFRFTEVRPLHHWKTLHSDPIKMTLCTFGAEVVSKLIAEEHPEIALFNGVLEWLKELDEEDSAMATAPQRLLLLAAQHMGCSPHFETYEEGRLFDMIDGKFVDSHPSHNHWMDVDESKAMHDIATGRGKSTRAIRQQLLEDLLGYLRIHHEPFGTMKSLELIRVLLS</sequence>
<feature type="domain" description="DNA replication/recombination mediator RecO N-terminal" evidence="4">
    <location>
        <begin position="1"/>
        <end position="81"/>
    </location>
</feature>
<dbReference type="SUPFAM" id="SSF50249">
    <property type="entry name" value="Nucleic acid-binding proteins"/>
    <property type="match status" value="1"/>
</dbReference>
<dbReference type="InterPro" id="IPR003717">
    <property type="entry name" value="RecO"/>
</dbReference>